<dbReference type="Proteomes" id="UP000596329">
    <property type="component" value="Chromosome"/>
</dbReference>
<feature type="transmembrane region" description="Helical" evidence="1">
    <location>
        <begin position="154"/>
        <end position="174"/>
    </location>
</feature>
<evidence type="ECO:0000313" key="2">
    <source>
        <dbReference type="EMBL" id="QRE04206.1"/>
    </source>
</evidence>
<accession>A0A7U2R9S9</accession>
<dbReference type="PROSITE" id="PS51257">
    <property type="entry name" value="PROKAR_LIPOPROTEIN"/>
    <property type="match status" value="1"/>
</dbReference>
<protein>
    <submittedName>
        <fullName evidence="2">PepSY domain-containing protein</fullName>
    </submittedName>
</protein>
<keyword evidence="1" id="KW-0812">Transmembrane</keyword>
<sequence>MRVNIKKLIKKTHLWLGLATGIIVFIISITGCLFVFQKEISDIYYKDTFFIAPQSTKTIAVTKLKEIADKTLSAPSTSITIYKEKNRAWEFMVYKSGDEDANTWFGTVKTYKSVFINPYTGAVTGNINYKYNFFIIVEMLHYCLLINRQIGEPIVAYSTLIFVFMLITGIILWWPKNKAAAKQRFWFRWKDTTKFKRKNYDVHNILGFYTMFITLILALTGMIFSIQWFQATVYVIASQSITPPEQIEKLSDTTLVSLKQPLDIALNSAKIKIPDANRYSLILPKKRSDVILISGIRGEEAHYNSDKIQFDQYSGKQLHRSNYENKNNGEKLITMNYDIHTGIILGLPGKILAFLASLVAASLPITGFMIWWGRKKKKTSVK</sequence>
<dbReference type="PANTHER" id="PTHR34219:SF3">
    <property type="entry name" value="BLL7967 PROTEIN"/>
    <property type="match status" value="1"/>
</dbReference>
<gene>
    <name evidence="2" type="ORF">H0H26_00955</name>
</gene>
<dbReference type="AlphaFoldDB" id="A0A7U2R9S9"/>
<dbReference type="InterPro" id="IPR005625">
    <property type="entry name" value="PepSY-ass_TM"/>
</dbReference>
<dbReference type="RefSeq" id="WP_038467057.1">
    <property type="nucleotide sequence ID" value="NZ_BCNG01000012.1"/>
</dbReference>
<keyword evidence="1" id="KW-1133">Transmembrane helix</keyword>
<organism evidence="2 3">
    <name type="scientific">Flavobacterium psychrophilum</name>
    <dbReference type="NCBI Taxonomy" id="96345"/>
    <lineage>
        <taxon>Bacteria</taxon>
        <taxon>Pseudomonadati</taxon>
        <taxon>Bacteroidota</taxon>
        <taxon>Flavobacteriia</taxon>
        <taxon>Flavobacteriales</taxon>
        <taxon>Flavobacteriaceae</taxon>
        <taxon>Flavobacterium</taxon>
    </lineage>
</organism>
<dbReference type="Pfam" id="PF03929">
    <property type="entry name" value="PepSY_TM"/>
    <property type="match status" value="1"/>
</dbReference>
<dbReference type="PANTHER" id="PTHR34219">
    <property type="entry name" value="IRON-REGULATED INNER MEMBRANE PROTEIN-RELATED"/>
    <property type="match status" value="1"/>
</dbReference>
<reference evidence="2 3" key="1">
    <citation type="submission" date="2020-07" db="EMBL/GenBank/DDBJ databases">
        <title>Genomic characterization of Flavobacterium psychrophilum strains.</title>
        <authorList>
            <person name="Castillo D."/>
            <person name="Jorgensen J."/>
            <person name="Middelboe M."/>
        </authorList>
    </citation>
    <scope>NUCLEOTIDE SEQUENCE [LARGE SCALE GENOMIC DNA]</scope>
    <source>
        <strain evidence="2 3">FPS-R7</strain>
    </source>
</reference>
<feature type="transmembrane region" description="Helical" evidence="1">
    <location>
        <begin position="12"/>
        <end position="36"/>
    </location>
</feature>
<keyword evidence="1" id="KW-0472">Membrane</keyword>
<evidence type="ECO:0000313" key="3">
    <source>
        <dbReference type="Proteomes" id="UP000596329"/>
    </source>
</evidence>
<name>A0A7U2R9S9_FLAPS</name>
<feature type="transmembrane region" description="Helical" evidence="1">
    <location>
        <begin position="351"/>
        <end position="372"/>
    </location>
</feature>
<feature type="transmembrane region" description="Helical" evidence="1">
    <location>
        <begin position="206"/>
        <end position="229"/>
    </location>
</feature>
<evidence type="ECO:0000256" key="1">
    <source>
        <dbReference type="SAM" id="Phobius"/>
    </source>
</evidence>
<dbReference type="EMBL" id="CP059075">
    <property type="protein sequence ID" value="QRE04206.1"/>
    <property type="molecule type" value="Genomic_DNA"/>
</dbReference>
<proteinExistence type="predicted"/>